<dbReference type="EMBL" id="AJWZ01006933">
    <property type="protein sequence ID" value="EKC58355.1"/>
    <property type="molecule type" value="Genomic_DNA"/>
</dbReference>
<evidence type="ECO:0000313" key="2">
    <source>
        <dbReference type="EMBL" id="EKC79407.1"/>
    </source>
</evidence>
<evidence type="ECO:0008006" key="3">
    <source>
        <dbReference type="Google" id="ProtNLM"/>
    </source>
</evidence>
<reference evidence="2" key="1">
    <citation type="journal article" date="2013" name="Environ. Microbiol.">
        <title>Microbiota from the distal guts of lean and obese adolescents exhibit partial functional redundancy besides clear differences in community structure.</title>
        <authorList>
            <person name="Ferrer M."/>
            <person name="Ruiz A."/>
            <person name="Lanza F."/>
            <person name="Haange S.B."/>
            <person name="Oberbach A."/>
            <person name="Till H."/>
            <person name="Bargiela R."/>
            <person name="Campoy C."/>
            <person name="Segura M.T."/>
            <person name="Richter M."/>
            <person name="von Bergen M."/>
            <person name="Seifert J."/>
            <person name="Suarez A."/>
        </authorList>
    </citation>
    <scope>NUCLEOTIDE SEQUENCE</scope>
</reference>
<name>K1U2C9_9ZZZZ</name>
<evidence type="ECO:0000313" key="1">
    <source>
        <dbReference type="EMBL" id="EKC58355.1"/>
    </source>
</evidence>
<comment type="caution">
    <text evidence="2">The sequence shown here is derived from an EMBL/GenBank/DDBJ whole genome shotgun (WGS) entry which is preliminary data.</text>
</comment>
<dbReference type="AlphaFoldDB" id="K1U2C9"/>
<proteinExistence type="predicted"/>
<protein>
    <recommendedName>
        <fullName evidence="3">ASCH domain-containing protein</fullName>
    </recommendedName>
</protein>
<sequence>MDKYLKEAVADLDKKKVLTLTISKQWFDKIVSGEKTEEYREIKPYWIKRLTTNCEVSYDVAAETYCGKVLYRHYTHVLLINGYRKDSPRIEKKIESITIGKPKKGLCPDKWLDTEFFIIKFK</sequence>
<organism evidence="2">
    <name type="scientific">human gut metagenome</name>
    <dbReference type="NCBI Taxonomy" id="408170"/>
    <lineage>
        <taxon>unclassified sequences</taxon>
        <taxon>metagenomes</taxon>
        <taxon>organismal metagenomes</taxon>
    </lineage>
</organism>
<gene>
    <name evidence="2" type="ORF">LEA_02474</name>
    <name evidence="1" type="ORF">OBE_10050</name>
</gene>
<dbReference type="EMBL" id="AJWY01001710">
    <property type="protein sequence ID" value="EKC79407.1"/>
    <property type="molecule type" value="Genomic_DNA"/>
</dbReference>
<accession>K1U2C9</accession>